<evidence type="ECO:0000313" key="3">
    <source>
        <dbReference type="Proteomes" id="UP001595526"/>
    </source>
</evidence>
<protein>
    <submittedName>
        <fullName evidence="2">Uncharacterized protein</fullName>
    </submittedName>
</protein>
<sequence>MKQILLLSGLILSSIFCASAQSRVFVVLDMLDSVYRVNRYTLNTEELYGVNHHIEMYNVWLSNELVLFSVLPDFSQSGHWEKVDTSKLEGRILSKKDFNRDMRDRYLIDGSEKKSMGYALIKQVGDDFYASKNCLLEYFNIRSYPPELHTPYGTINTGQSKMTIKEMAALYKRYYSDIPFPLDIKQQPAMSDQLLLKREYLSKELEVNGEKAYQFWTFIDWSVSDGRNVQRGIDRFIYIPGKGIVGGSYDFYFAFRAKLDFTPMENRYTISKEQWMQNILDEKVMLAEELKQ</sequence>
<reference evidence="3" key="1">
    <citation type="journal article" date="2019" name="Int. J. Syst. Evol. Microbiol.">
        <title>The Global Catalogue of Microorganisms (GCM) 10K type strain sequencing project: providing services to taxonomists for standard genome sequencing and annotation.</title>
        <authorList>
            <consortium name="The Broad Institute Genomics Platform"/>
            <consortium name="The Broad Institute Genome Sequencing Center for Infectious Disease"/>
            <person name="Wu L."/>
            <person name="Ma J."/>
        </authorList>
    </citation>
    <scope>NUCLEOTIDE SEQUENCE [LARGE SCALE GENOMIC DNA]</scope>
    <source>
        <strain evidence="3">KCTC 52416</strain>
    </source>
</reference>
<accession>A0ABV7JN37</accession>
<feature type="chain" id="PRO_5047341915" evidence="1">
    <location>
        <begin position="21"/>
        <end position="292"/>
    </location>
</feature>
<feature type="signal peptide" evidence="1">
    <location>
        <begin position="1"/>
        <end position="20"/>
    </location>
</feature>
<organism evidence="2 3">
    <name type="scientific">Parapedobacter deserti</name>
    <dbReference type="NCBI Taxonomy" id="1912957"/>
    <lineage>
        <taxon>Bacteria</taxon>
        <taxon>Pseudomonadati</taxon>
        <taxon>Bacteroidota</taxon>
        <taxon>Sphingobacteriia</taxon>
        <taxon>Sphingobacteriales</taxon>
        <taxon>Sphingobacteriaceae</taxon>
        <taxon>Parapedobacter</taxon>
    </lineage>
</organism>
<evidence type="ECO:0000313" key="2">
    <source>
        <dbReference type="EMBL" id="MFC3199489.1"/>
    </source>
</evidence>
<keyword evidence="1" id="KW-0732">Signal</keyword>
<evidence type="ECO:0000256" key="1">
    <source>
        <dbReference type="SAM" id="SignalP"/>
    </source>
</evidence>
<dbReference type="Proteomes" id="UP001595526">
    <property type="component" value="Unassembled WGS sequence"/>
</dbReference>
<gene>
    <name evidence="2" type="ORF">ACFOET_17840</name>
</gene>
<dbReference type="RefSeq" id="WP_379025171.1">
    <property type="nucleotide sequence ID" value="NZ_JBHRTA010000049.1"/>
</dbReference>
<proteinExistence type="predicted"/>
<name>A0ABV7JN37_9SPHI</name>
<keyword evidence="3" id="KW-1185">Reference proteome</keyword>
<comment type="caution">
    <text evidence="2">The sequence shown here is derived from an EMBL/GenBank/DDBJ whole genome shotgun (WGS) entry which is preliminary data.</text>
</comment>
<dbReference type="EMBL" id="JBHRTA010000049">
    <property type="protein sequence ID" value="MFC3199489.1"/>
    <property type="molecule type" value="Genomic_DNA"/>
</dbReference>